<dbReference type="OrthoDB" id="29773at2759"/>
<dbReference type="AlphaFoldDB" id="A0A2G8L4A0"/>
<evidence type="ECO:0000256" key="6">
    <source>
        <dbReference type="ARBA" id="ARBA00023136"/>
    </source>
</evidence>
<keyword evidence="3" id="KW-0813">Transport</keyword>
<feature type="transmembrane region" description="Helical" evidence="7">
    <location>
        <begin position="145"/>
        <end position="163"/>
    </location>
</feature>
<dbReference type="GO" id="GO:0000139">
    <property type="term" value="C:Golgi membrane"/>
    <property type="evidence" value="ECO:0007669"/>
    <property type="project" value="InterPro"/>
</dbReference>
<evidence type="ECO:0000256" key="3">
    <source>
        <dbReference type="ARBA" id="ARBA00022597"/>
    </source>
</evidence>
<dbReference type="GO" id="GO:0015165">
    <property type="term" value="F:pyrimidine nucleotide-sugar transmembrane transporter activity"/>
    <property type="evidence" value="ECO:0007669"/>
    <property type="project" value="InterPro"/>
</dbReference>
<dbReference type="PANTHER" id="PTHR13146:SF0">
    <property type="entry name" value="SOLUTE CARRIER FAMILY 35 MEMBER F6"/>
    <property type="match status" value="1"/>
</dbReference>
<feature type="transmembrane region" description="Helical" evidence="7">
    <location>
        <begin position="115"/>
        <end position="133"/>
    </location>
</feature>
<gene>
    <name evidence="9" type="ORF">BSL78_08037</name>
</gene>
<dbReference type="SUPFAM" id="SSF103481">
    <property type="entry name" value="Multidrug resistance efflux transporter EmrE"/>
    <property type="match status" value="1"/>
</dbReference>
<feature type="signal peptide" evidence="8">
    <location>
        <begin position="1"/>
        <end position="19"/>
    </location>
</feature>
<evidence type="ECO:0000313" key="10">
    <source>
        <dbReference type="Proteomes" id="UP000230750"/>
    </source>
</evidence>
<evidence type="ECO:0000256" key="1">
    <source>
        <dbReference type="ARBA" id="ARBA00004141"/>
    </source>
</evidence>
<comment type="subcellular location">
    <subcellularLocation>
        <location evidence="1">Membrane</location>
        <topology evidence="1">Multi-pass membrane protein</topology>
    </subcellularLocation>
</comment>
<organism evidence="9 10">
    <name type="scientific">Stichopus japonicus</name>
    <name type="common">Sea cucumber</name>
    <dbReference type="NCBI Taxonomy" id="307972"/>
    <lineage>
        <taxon>Eukaryota</taxon>
        <taxon>Metazoa</taxon>
        <taxon>Echinodermata</taxon>
        <taxon>Eleutherozoa</taxon>
        <taxon>Echinozoa</taxon>
        <taxon>Holothuroidea</taxon>
        <taxon>Aspidochirotacea</taxon>
        <taxon>Aspidochirotida</taxon>
        <taxon>Stichopodidae</taxon>
        <taxon>Apostichopus</taxon>
    </lineage>
</organism>
<keyword evidence="5 7" id="KW-1133">Transmembrane helix</keyword>
<feature type="chain" id="PRO_5013567122" evidence="8">
    <location>
        <begin position="20"/>
        <end position="338"/>
    </location>
</feature>
<name>A0A2G8L4A0_STIJA</name>
<protein>
    <submittedName>
        <fullName evidence="9">Putative transmembrane protein C2orf18</fullName>
    </submittedName>
</protein>
<evidence type="ECO:0000256" key="5">
    <source>
        <dbReference type="ARBA" id="ARBA00022989"/>
    </source>
</evidence>
<feature type="transmembrane region" description="Helical" evidence="7">
    <location>
        <begin position="169"/>
        <end position="191"/>
    </location>
</feature>
<sequence>MASWTLYQLVLAAVMLVTGSINTLSTKWADISTANGDPKYDEQYPDPRTFNHPFFQAVCMFIGESSCLLVFKLIILYKTCKRKPIDIGDQKFSPLVMLALQCVICVPRLSCTWPFLGPCSCVFLSVLPMYCSLGLNLTYASTFQMLRGAVVIFTGLLSVAFLNRRLRVYQWWGIFLVFLGLIVVGLADVIAPPSDQKSQNINNIITGDLLIIMAQIITASQMVIEEKFLSKYNVQPLQAVGWEGIFGFTVLSILLVPFYFIQLKAIRVGVPDYRLEDAIDALFQLHNNSIILVATIGTILSIAFFNFAGISVTKEMCTTRMVLDSLRTVVIWAVCRKV</sequence>
<keyword evidence="6 7" id="KW-0472">Membrane</keyword>
<accession>A0A2G8L4A0</accession>
<dbReference type="InterPro" id="IPR007271">
    <property type="entry name" value="Nuc_sug_transpt"/>
</dbReference>
<evidence type="ECO:0000313" key="9">
    <source>
        <dbReference type="EMBL" id="PIK55087.1"/>
    </source>
</evidence>
<comment type="caution">
    <text evidence="9">The sequence shown here is derived from an EMBL/GenBank/DDBJ whole genome shotgun (WGS) entry which is preliminary data.</text>
</comment>
<comment type="similarity">
    <text evidence="2">Belongs to the nucleotide-sugar transporter family. SLC35A subfamily.</text>
</comment>
<reference evidence="9 10" key="1">
    <citation type="journal article" date="2017" name="PLoS Biol.">
        <title>The sea cucumber genome provides insights into morphological evolution and visceral regeneration.</title>
        <authorList>
            <person name="Zhang X."/>
            <person name="Sun L."/>
            <person name="Yuan J."/>
            <person name="Sun Y."/>
            <person name="Gao Y."/>
            <person name="Zhang L."/>
            <person name="Li S."/>
            <person name="Dai H."/>
            <person name="Hamel J.F."/>
            <person name="Liu C."/>
            <person name="Yu Y."/>
            <person name="Liu S."/>
            <person name="Lin W."/>
            <person name="Guo K."/>
            <person name="Jin S."/>
            <person name="Xu P."/>
            <person name="Storey K.B."/>
            <person name="Huan P."/>
            <person name="Zhang T."/>
            <person name="Zhou Y."/>
            <person name="Zhang J."/>
            <person name="Lin C."/>
            <person name="Li X."/>
            <person name="Xing L."/>
            <person name="Huo D."/>
            <person name="Sun M."/>
            <person name="Wang L."/>
            <person name="Mercier A."/>
            <person name="Li F."/>
            <person name="Yang H."/>
            <person name="Xiang J."/>
        </authorList>
    </citation>
    <scope>NUCLEOTIDE SEQUENCE [LARGE SCALE GENOMIC DNA]</scope>
    <source>
        <strain evidence="9">Shaxun</strain>
        <tissue evidence="9">Muscle</tissue>
    </source>
</reference>
<feature type="transmembrane region" description="Helical" evidence="7">
    <location>
        <begin position="290"/>
        <end position="312"/>
    </location>
</feature>
<dbReference type="EMBL" id="MRZV01000226">
    <property type="protein sequence ID" value="PIK55087.1"/>
    <property type="molecule type" value="Genomic_DNA"/>
</dbReference>
<evidence type="ECO:0000256" key="2">
    <source>
        <dbReference type="ARBA" id="ARBA00009976"/>
    </source>
</evidence>
<keyword evidence="4 7" id="KW-0812">Transmembrane</keyword>
<evidence type="ECO:0000256" key="4">
    <source>
        <dbReference type="ARBA" id="ARBA00022692"/>
    </source>
</evidence>
<evidence type="ECO:0000256" key="8">
    <source>
        <dbReference type="SAM" id="SignalP"/>
    </source>
</evidence>
<proteinExistence type="inferred from homology"/>
<dbReference type="Proteomes" id="UP000230750">
    <property type="component" value="Unassembled WGS sequence"/>
</dbReference>
<keyword evidence="10" id="KW-1185">Reference proteome</keyword>
<dbReference type="PANTHER" id="PTHR13146">
    <property type="match status" value="1"/>
</dbReference>
<dbReference type="Pfam" id="PF04142">
    <property type="entry name" value="Nuc_sug_transp"/>
    <property type="match status" value="1"/>
</dbReference>
<feature type="transmembrane region" description="Helical" evidence="7">
    <location>
        <begin position="53"/>
        <end position="71"/>
    </location>
</feature>
<keyword evidence="3" id="KW-0762">Sugar transport</keyword>
<dbReference type="InterPro" id="IPR037185">
    <property type="entry name" value="EmrE-like"/>
</dbReference>
<feature type="transmembrane region" description="Helical" evidence="7">
    <location>
        <begin position="244"/>
        <end position="261"/>
    </location>
</feature>
<feature type="transmembrane region" description="Helical" evidence="7">
    <location>
        <begin position="203"/>
        <end position="224"/>
    </location>
</feature>
<evidence type="ECO:0000256" key="7">
    <source>
        <dbReference type="SAM" id="Phobius"/>
    </source>
</evidence>
<keyword evidence="8" id="KW-0732">Signal</keyword>